<dbReference type="PANTHER" id="PTHR33507:SF3">
    <property type="entry name" value="INNER MEMBRANE PROTEIN YBBJ"/>
    <property type="match status" value="1"/>
</dbReference>
<evidence type="ECO:0000256" key="4">
    <source>
        <dbReference type="ARBA" id="ARBA00023136"/>
    </source>
</evidence>
<name>A0A9D5R8B9_9FIRM</name>
<feature type="transmembrane region" description="Helical" evidence="5">
    <location>
        <begin position="12"/>
        <end position="41"/>
    </location>
</feature>
<dbReference type="GO" id="GO:0005886">
    <property type="term" value="C:plasma membrane"/>
    <property type="evidence" value="ECO:0007669"/>
    <property type="project" value="TreeGrafter"/>
</dbReference>
<dbReference type="PANTHER" id="PTHR33507">
    <property type="entry name" value="INNER MEMBRANE PROTEIN YBBJ"/>
    <property type="match status" value="1"/>
</dbReference>
<evidence type="ECO:0000256" key="3">
    <source>
        <dbReference type="ARBA" id="ARBA00022989"/>
    </source>
</evidence>
<dbReference type="AlphaFoldDB" id="A0A9D5R8B9"/>
<dbReference type="EMBL" id="JADCKB010000013">
    <property type="protein sequence ID" value="MBE5040256.1"/>
    <property type="molecule type" value="Genomic_DNA"/>
</dbReference>
<dbReference type="InterPro" id="IPR052165">
    <property type="entry name" value="Membrane_assoc_protease"/>
</dbReference>
<feature type="transmembrane region" description="Helical" evidence="5">
    <location>
        <begin position="47"/>
        <end position="69"/>
    </location>
</feature>
<keyword evidence="8" id="KW-1185">Reference proteome</keyword>
<dbReference type="Proteomes" id="UP000806542">
    <property type="component" value="Unassembled WGS sequence"/>
</dbReference>
<evidence type="ECO:0000313" key="8">
    <source>
        <dbReference type="Proteomes" id="UP000806542"/>
    </source>
</evidence>
<evidence type="ECO:0000259" key="6">
    <source>
        <dbReference type="Pfam" id="PF01957"/>
    </source>
</evidence>
<keyword evidence="3 5" id="KW-1133">Transmembrane helix</keyword>
<comment type="caution">
    <text evidence="7">The sequence shown here is derived from an EMBL/GenBank/DDBJ whole genome shotgun (WGS) entry which is preliminary data.</text>
</comment>
<keyword evidence="2 5" id="KW-0812">Transmembrane</keyword>
<evidence type="ECO:0000313" key="7">
    <source>
        <dbReference type="EMBL" id="MBE5040256.1"/>
    </source>
</evidence>
<proteinExistence type="predicted"/>
<accession>A0A9D5R8B9</accession>
<dbReference type="RefSeq" id="WP_226392808.1">
    <property type="nucleotide sequence ID" value="NZ_JADCKB010000013.1"/>
</dbReference>
<reference evidence="7" key="1">
    <citation type="submission" date="2020-10" db="EMBL/GenBank/DDBJ databases">
        <title>ChiBAC.</title>
        <authorList>
            <person name="Zenner C."/>
            <person name="Hitch T.C.A."/>
            <person name="Clavel T."/>
        </authorList>
    </citation>
    <scope>NUCLEOTIDE SEQUENCE</scope>
    <source>
        <strain evidence="7">DSM 107454</strain>
    </source>
</reference>
<dbReference type="SUPFAM" id="SSF141322">
    <property type="entry name" value="NfeD domain-like"/>
    <property type="match status" value="1"/>
</dbReference>
<sequence length="146" mass="15343">MAGAVIVWLVTAVVLGIIEGLTVALVCIWMAVAAVAAAVAAALNASIMVQILVFAVVSVVLLILTAPLSRKFRHGKRIRTNADRLFGQKGVVIRKIDSVENKGQIKVMGQVWSASGKDGQSFACGEEVLVDHIEGVHAVVTAVSDK</sequence>
<dbReference type="Gene3D" id="2.40.50.140">
    <property type="entry name" value="Nucleic acid-binding proteins"/>
    <property type="match status" value="1"/>
</dbReference>
<evidence type="ECO:0000256" key="5">
    <source>
        <dbReference type="SAM" id="Phobius"/>
    </source>
</evidence>
<evidence type="ECO:0000256" key="2">
    <source>
        <dbReference type="ARBA" id="ARBA00022692"/>
    </source>
</evidence>
<dbReference type="InterPro" id="IPR002810">
    <property type="entry name" value="NfeD-like_C"/>
</dbReference>
<comment type="subcellular location">
    <subcellularLocation>
        <location evidence="1">Membrane</location>
        <topology evidence="1">Multi-pass membrane protein</topology>
    </subcellularLocation>
</comment>
<dbReference type="Pfam" id="PF01957">
    <property type="entry name" value="NfeD"/>
    <property type="match status" value="1"/>
</dbReference>
<keyword evidence="4 5" id="KW-0472">Membrane</keyword>
<evidence type="ECO:0000256" key="1">
    <source>
        <dbReference type="ARBA" id="ARBA00004141"/>
    </source>
</evidence>
<organism evidence="7 8">
    <name type="scientific">Ructibacterium gallinarum</name>
    <dbReference type="NCBI Taxonomy" id="2779355"/>
    <lineage>
        <taxon>Bacteria</taxon>
        <taxon>Bacillati</taxon>
        <taxon>Bacillota</taxon>
        <taxon>Clostridia</taxon>
        <taxon>Eubacteriales</taxon>
        <taxon>Oscillospiraceae</taxon>
        <taxon>Ructibacterium</taxon>
    </lineage>
</organism>
<feature type="domain" description="NfeD-like C-terminal" evidence="6">
    <location>
        <begin position="82"/>
        <end position="140"/>
    </location>
</feature>
<dbReference type="InterPro" id="IPR012340">
    <property type="entry name" value="NA-bd_OB-fold"/>
</dbReference>
<protein>
    <submittedName>
        <fullName evidence="7">NfeD family protein</fullName>
    </submittedName>
</protein>
<gene>
    <name evidence="7" type="ORF">INF28_07250</name>
</gene>